<reference evidence="1" key="2">
    <citation type="journal article" date="2023" name="IMA Fungus">
        <title>Comparative genomic study of the Penicillium genus elucidates a diverse pangenome and 15 lateral gene transfer events.</title>
        <authorList>
            <person name="Petersen C."/>
            <person name="Sorensen T."/>
            <person name="Nielsen M.R."/>
            <person name="Sondergaard T.E."/>
            <person name="Sorensen J.L."/>
            <person name="Fitzpatrick D.A."/>
            <person name="Frisvad J.C."/>
            <person name="Nielsen K.L."/>
        </authorList>
    </citation>
    <scope>NUCLEOTIDE SEQUENCE</scope>
    <source>
        <strain evidence="1">IBT 21472</strain>
    </source>
</reference>
<sequence length="246" mass="27276">MVRYTLAVRGPPVEGEVDWKVEEKDVNIITGDQLTEHFLSEVPVLANPAVLRKPLAESQDITLYIAEHYPRLLPLALRNEIIQRLSDLHTINYFSLSFTGRPDVALGLKNRVIKALQDPKSSAKYQELLKHKLSIIFGGRIENDKIGGLTSNRVAEAEERTSAVLGDLVVRQTQEGKGRGPWILDTEYPTALDAHLAIFLARLQDVNRHDLIPPELSEYVKTAIAGPEFSAALKGVEGGRTVGKKV</sequence>
<gene>
    <name evidence="1" type="ORF">N7476_002935</name>
</gene>
<reference evidence="1" key="1">
    <citation type="submission" date="2022-12" db="EMBL/GenBank/DDBJ databases">
        <authorList>
            <person name="Petersen C."/>
        </authorList>
    </citation>
    <scope>NUCLEOTIDE SEQUENCE</scope>
    <source>
        <strain evidence="1">IBT 21472</strain>
    </source>
</reference>
<name>A0A9W9U833_9EURO</name>
<comment type="caution">
    <text evidence="1">The sequence shown here is derived from an EMBL/GenBank/DDBJ whole genome shotgun (WGS) entry which is preliminary data.</text>
</comment>
<accession>A0A9W9U833</accession>
<organism evidence="1 2">
    <name type="scientific">Penicillium atrosanguineum</name>
    <dbReference type="NCBI Taxonomy" id="1132637"/>
    <lineage>
        <taxon>Eukaryota</taxon>
        <taxon>Fungi</taxon>
        <taxon>Dikarya</taxon>
        <taxon>Ascomycota</taxon>
        <taxon>Pezizomycotina</taxon>
        <taxon>Eurotiomycetes</taxon>
        <taxon>Eurotiomycetidae</taxon>
        <taxon>Eurotiales</taxon>
        <taxon>Aspergillaceae</taxon>
        <taxon>Penicillium</taxon>
    </lineage>
</organism>
<keyword evidence="2" id="KW-1185">Reference proteome</keyword>
<evidence type="ECO:0008006" key="3">
    <source>
        <dbReference type="Google" id="ProtNLM"/>
    </source>
</evidence>
<proteinExistence type="predicted"/>
<protein>
    <recommendedName>
        <fullName evidence="3">GST N-terminal domain-containing protein</fullName>
    </recommendedName>
</protein>
<evidence type="ECO:0000313" key="1">
    <source>
        <dbReference type="EMBL" id="KAJ5324335.1"/>
    </source>
</evidence>
<dbReference type="OrthoDB" id="412788at2759"/>
<dbReference type="InterPro" id="IPR036249">
    <property type="entry name" value="Thioredoxin-like_sf"/>
</dbReference>
<dbReference type="Proteomes" id="UP001147746">
    <property type="component" value="Unassembled WGS sequence"/>
</dbReference>
<dbReference type="AlphaFoldDB" id="A0A9W9U833"/>
<dbReference type="SUPFAM" id="SSF52833">
    <property type="entry name" value="Thioredoxin-like"/>
    <property type="match status" value="1"/>
</dbReference>
<dbReference type="EMBL" id="JAPZBO010000002">
    <property type="protein sequence ID" value="KAJ5324335.1"/>
    <property type="molecule type" value="Genomic_DNA"/>
</dbReference>
<dbReference type="Gene3D" id="3.40.30.10">
    <property type="entry name" value="Glutaredoxin"/>
    <property type="match status" value="1"/>
</dbReference>
<evidence type="ECO:0000313" key="2">
    <source>
        <dbReference type="Proteomes" id="UP001147746"/>
    </source>
</evidence>